<name>A0ABV4EYG6_BRAEL</name>
<evidence type="ECO:0000313" key="2">
    <source>
        <dbReference type="EMBL" id="MEY9316208.1"/>
    </source>
</evidence>
<sequence>MCSDLAAHLPRDKSDTERAEAIGALGFPAVEPIIPALLEWMQDMNWPVARVLQPFLAGIGTPLYPHLQRIMQTDDDVWKNWILRFIIAQSAELQAMFRTDLERLATHPTAGEQAEGLDVIAKELLSQRSPAGAKRNPG</sequence>
<dbReference type="InterPro" id="IPR031837">
    <property type="entry name" value="DUF5071"/>
</dbReference>
<evidence type="ECO:0000259" key="1">
    <source>
        <dbReference type="Pfam" id="PF16804"/>
    </source>
</evidence>
<dbReference type="Gene3D" id="1.25.40.750">
    <property type="entry name" value="Domain of unknown function DUF5071"/>
    <property type="match status" value="1"/>
</dbReference>
<feature type="domain" description="DUF5071" evidence="1">
    <location>
        <begin position="9"/>
        <end position="125"/>
    </location>
</feature>
<dbReference type="InterPro" id="IPR038692">
    <property type="entry name" value="Cthe_2751_sf"/>
</dbReference>
<keyword evidence="3" id="KW-1185">Reference proteome</keyword>
<dbReference type="RefSeq" id="WP_016846532.1">
    <property type="nucleotide sequence ID" value="NZ_JALJZB010000001.1"/>
</dbReference>
<dbReference type="Proteomes" id="UP001565471">
    <property type="component" value="Unassembled WGS sequence"/>
</dbReference>
<protein>
    <recommendedName>
        <fullName evidence="1">DUF5071 domain-containing protein</fullName>
    </recommendedName>
</protein>
<dbReference type="EMBL" id="JBGBZA010000002">
    <property type="protein sequence ID" value="MEY9316208.1"/>
    <property type="molecule type" value="Genomic_DNA"/>
</dbReference>
<comment type="caution">
    <text evidence="2">The sequence shown here is derived from an EMBL/GenBank/DDBJ whole genome shotgun (WGS) entry which is preliminary data.</text>
</comment>
<dbReference type="Pfam" id="PF16804">
    <property type="entry name" value="DUF5071"/>
    <property type="match status" value="1"/>
</dbReference>
<dbReference type="CDD" id="cd11743">
    <property type="entry name" value="Cthe_2751_like"/>
    <property type="match status" value="1"/>
</dbReference>
<proteinExistence type="predicted"/>
<accession>A0ABV4EYG6</accession>
<gene>
    <name evidence="2" type="ORF">ABIF29_003007</name>
</gene>
<reference evidence="2 3" key="1">
    <citation type="submission" date="2024-07" db="EMBL/GenBank/DDBJ databases">
        <title>Genomic Encyclopedia of Type Strains, Phase V (KMG-V): Genome sequencing to study the core and pangenomes of soil and plant-associated prokaryotes.</title>
        <authorList>
            <person name="Whitman W."/>
        </authorList>
    </citation>
    <scope>NUCLEOTIDE SEQUENCE [LARGE SCALE GENOMIC DNA]</scope>
    <source>
        <strain evidence="2 3">USDA 415</strain>
    </source>
</reference>
<organism evidence="2 3">
    <name type="scientific">Bradyrhizobium elkanii</name>
    <dbReference type="NCBI Taxonomy" id="29448"/>
    <lineage>
        <taxon>Bacteria</taxon>
        <taxon>Pseudomonadati</taxon>
        <taxon>Pseudomonadota</taxon>
        <taxon>Alphaproteobacteria</taxon>
        <taxon>Hyphomicrobiales</taxon>
        <taxon>Nitrobacteraceae</taxon>
        <taxon>Bradyrhizobium</taxon>
    </lineage>
</organism>
<evidence type="ECO:0000313" key="3">
    <source>
        <dbReference type="Proteomes" id="UP001565471"/>
    </source>
</evidence>
<dbReference type="InterPro" id="IPR016024">
    <property type="entry name" value="ARM-type_fold"/>
</dbReference>
<dbReference type="SUPFAM" id="SSF48371">
    <property type="entry name" value="ARM repeat"/>
    <property type="match status" value="1"/>
</dbReference>